<reference evidence="3" key="1">
    <citation type="journal article" date="2019" name="Int. J. Syst. Evol. Microbiol.">
        <title>The Global Catalogue of Microorganisms (GCM) 10K type strain sequencing project: providing services to taxonomists for standard genome sequencing and annotation.</title>
        <authorList>
            <consortium name="The Broad Institute Genomics Platform"/>
            <consortium name="The Broad Institute Genome Sequencing Center for Infectious Disease"/>
            <person name="Wu L."/>
            <person name="Ma J."/>
        </authorList>
    </citation>
    <scope>NUCLEOTIDE SEQUENCE [LARGE SCALE GENOMIC DNA]</scope>
    <source>
        <strain evidence="3">CGMCC 1.16226</strain>
    </source>
</reference>
<dbReference type="InterPro" id="IPR003615">
    <property type="entry name" value="HNH_nuc"/>
</dbReference>
<keyword evidence="3" id="KW-1185">Reference proteome</keyword>
<dbReference type="SMART" id="SM00507">
    <property type="entry name" value="HNHc"/>
    <property type="match status" value="1"/>
</dbReference>
<evidence type="ECO:0000313" key="2">
    <source>
        <dbReference type="EMBL" id="MFD2055646.1"/>
    </source>
</evidence>
<gene>
    <name evidence="2" type="ORF">ACFSQT_22045</name>
</gene>
<sequence>MWVRRHLAKLQGGLCYYCRRPFTKRGPTRPTIEHKKARMDGGTDDLSNLAAACFHCNQHRGTQKNQAKQKALGRISN</sequence>
<dbReference type="GO" id="GO:0004519">
    <property type="term" value="F:endonuclease activity"/>
    <property type="evidence" value="ECO:0007669"/>
    <property type="project" value="UniProtKB-KW"/>
</dbReference>
<dbReference type="InterPro" id="IPR002711">
    <property type="entry name" value="HNH"/>
</dbReference>
<evidence type="ECO:0000259" key="1">
    <source>
        <dbReference type="SMART" id="SM00507"/>
    </source>
</evidence>
<name>A0ABW4WGA8_9HYPH</name>
<feature type="domain" description="HNH nuclease" evidence="1">
    <location>
        <begin position="2"/>
        <end position="58"/>
    </location>
</feature>
<dbReference type="Gene3D" id="1.10.30.50">
    <property type="match status" value="1"/>
</dbReference>
<evidence type="ECO:0000313" key="3">
    <source>
        <dbReference type="Proteomes" id="UP001597349"/>
    </source>
</evidence>
<keyword evidence="2" id="KW-0255">Endonuclease</keyword>
<accession>A0ABW4WGA8</accession>
<keyword evidence="2" id="KW-0540">Nuclease</keyword>
<dbReference type="RefSeq" id="WP_379022083.1">
    <property type="nucleotide sequence ID" value="NZ_JBHUGY010000032.1"/>
</dbReference>
<dbReference type="EMBL" id="JBHUGY010000032">
    <property type="protein sequence ID" value="MFD2055646.1"/>
    <property type="molecule type" value="Genomic_DNA"/>
</dbReference>
<protein>
    <submittedName>
        <fullName evidence="2">HNH endonuclease</fullName>
    </submittedName>
</protein>
<comment type="caution">
    <text evidence="2">The sequence shown here is derived from an EMBL/GenBank/DDBJ whole genome shotgun (WGS) entry which is preliminary data.</text>
</comment>
<dbReference type="Proteomes" id="UP001597349">
    <property type="component" value="Unassembled WGS sequence"/>
</dbReference>
<organism evidence="2 3">
    <name type="scientific">Mesorhizobium calcicola</name>
    <dbReference type="NCBI Taxonomy" id="1300310"/>
    <lineage>
        <taxon>Bacteria</taxon>
        <taxon>Pseudomonadati</taxon>
        <taxon>Pseudomonadota</taxon>
        <taxon>Alphaproteobacteria</taxon>
        <taxon>Hyphomicrobiales</taxon>
        <taxon>Phyllobacteriaceae</taxon>
        <taxon>Mesorhizobium</taxon>
    </lineage>
</organism>
<keyword evidence="2" id="KW-0378">Hydrolase</keyword>
<dbReference type="Pfam" id="PF01844">
    <property type="entry name" value="HNH"/>
    <property type="match status" value="1"/>
</dbReference>
<proteinExistence type="predicted"/>
<dbReference type="CDD" id="cd00085">
    <property type="entry name" value="HNHc"/>
    <property type="match status" value="1"/>
</dbReference>